<dbReference type="NCBIfam" id="TIGR02623">
    <property type="entry name" value="G1P_cyt_trans"/>
    <property type="match status" value="1"/>
</dbReference>
<proteinExistence type="predicted"/>
<feature type="domain" description="Nucleotidyl transferase" evidence="1">
    <location>
        <begin position="2"/>
        <end position="234"/>
    </location>
</feature>
<gene>
    <name evidence="2" type="ORF">AMPC_02780</name>
</gene>
<protein>
    <submittedName>
        <fullName evidence="2">Glucose-1-phosphate cytidylyltransferase</fullName>
    </submittedName>
</protein>
<evidence type="ECO:0000259" key="1">
    <source>
        <dbReference type="Pfam" id="PF00483"/>
    </source>
</evidence>
<keyword evidence="2" id="KW-0808">Transferase</keyword>
<accession>A0ABM7X5S2</accession>
<keyword evidence="3" id="KW-1185">Reference proteome</keyword>
<dbReference type="InterPro" id="IPR029044">
    <property type="entry name" value="Nucleotide-diphossugar_trans"/>
</dbReference>
<dbReference type="EMBL" id="AP025592">
    <property type="protein sequence ID" value="BDG07165.1"/>
    <property type="molecule type" value="Genomic_DNA"/>
</dbReference>
<dbReference type="GO" id="GO:0016779">
    <property type="term" value="F:nucleotidyltransferase activity"/>
    <property type="evidence" value="ECO:0007669"/>
    <property type="project" value="UniProtKB-KW"/>
</dbReference>
<dbReference type="Proteomes" id="UP001162734">
    <property type="component" value="Chromosome"/>
</dbReference>
<dbReference type="RefSeq" id="WP_248343768.1">
    <property type="nucleotide sequence ID" value="NZ_AP025592.1"/>
</dbReference>
<dbReference type="InterPro" id="IPR005835">
    <property type="entry name" value="NTP_transferase_dom"/>
</dbReference>
<dbReference type="PANTHER" id="PTHR47183:SF1">
    <property type="entry name" value="GLUCOSE-1-PHOSPHATE CYTIDYLYLTRANSFERASE"/>
    <property type="match status" value="1"/>
</dbReference>
<sequence length="263" mass="29243">MKAVILCGGQGTRIREASEVLPKPLLPIGGKPIVWHIMKTYAAFGVKDFVLCLGYKGWLIKEFFLNYRAMTSDLTVHLGRDASVDIHGGNGVEDWRVTLAETGEATQTGGRVAAIRRYVEGDELFALTYGDGVADIDIDALVALHRQHGRVATVTAVRPPSRFGEMQIDGSSVREFNEKPQATGGFISGGFFILDAKRIWDYLSDDPKCVFEAEPLRRLVADGQLQAYEHTGFWQPMDTAREFTLLNDLWAKGQAPWKPRSDR</sequence>
<dbReference type="CDD" id="cd02524">
    <property type="entry name" value="G1P_cytidylyltransferase"/>
    <property type="match status" value="1"/>
</dbReference>
<dbReference type="Pfam" id="PF00483">
    <property type="entry name" value="NTP_transferase"/>
    <property type="match status" value="1"/>
</dbReference>
<dbReference type="InterPro" id="IPR046981">
    <property type="entry name" value="G1P_cyt_trans"/>
</dbReference>
<keyword evidence="2" id="KW-0548">Nucleotidyltransferase</keyword>
<evidence type="ECO:0000313" key="3">
    <source>
        <dbReference type="Proteomes" id="UP001162734"/>
    </source>
</evidence>
<dbReference type="SUPFAM" id="SSF53448">
    <property type="entry name" value="Nucleotide-diphospho-sugar transferases"/>
    <property type="match status" value="1"/>
</dbReference>
<reference evidence="3" key="1">
    <citation type="journal article" date="2022" name="Int. J. Syst. Evol. Microbiol.">
        <title>Anaeromyxobacter oryzae sp. nov., Anaeromyxobacter diazotrophicus sp. nov. and Anaeromyxobacter paludicola sp. nov., isolated from paddy soils.</title>
        <authorList>
            <person name="Itoh H."/>
            <person name="Xu Z."/>
            <person name="Mise K."/>
            <person name="Masuda Y."/>
            <person name="Ushijima N."/>
            <person name="Hayakawa C."/>
            <person name="Shiratori Y."/>
            <person name="Senoo K."/>
        </authorList>
    </citation>
    <scope>NUCLEOTIDE SEQUENCE [LARGE SCALE GENOMIC DNA]</scope>
    <source>
        <strain evidence="3">Red630</strain>
    </source>
</reference>
<dbReference type="Gene3D" id="3.90.550.10">
    <property type="entry name" value="Spore Coat Polysaccharide Biosynthesis Protein SpsA, Chain A"/>
    <property type="match status" value="1"/>
</dbReference>
<organism evidence="2 3">
    <name type="scientific">Anaeromyxobacter paludicola</name>
    <dbReference type="NCBI Taxonomy" id="2918171"/>
    <lineage>
        <taxon>Bacteria</taxon>
        <taxon>Pseudomonadati</taxon>
        <taxon>Myxococcota</taxon>
        <taxon>Myxococcia</taxon>
        <taxon>Myxococcales</taxon>
        <taxon>Cystobacterineae</taxon>
        <taxon>Anaeromyxobacteraceae</taxon>
        <taxon>Anaeromyxobacter</taxon>
    </lineage>
</organism>
<dbReference type="PANTHER" id="PTHR47183">
    <property type="entry name" value="GLUCOSE-1-PHOSPHATE CYTIDYLYLTRANSFERASE-RELATED"/>
    <property type="match status" value="1"/>
</dbReference>
<name>A0ABM7X5S2_9BACT</name>
<dbReference type="InterPro" id="IPR013446">
    <property type="entry name" value="G1P_cyt_trans-like"/>
</dbReference>
<evidence type="ECO:0000313" key="2">
    <source>
        <dbReference type="EMBL" id="BDG07165.1"/>
    </source>
</evidence>